<dbReference type="Pfam" id="PF00419">
    <property type="entry name" value="Fimbrial"/>
    <property type="match status" value="1"/>
</dbReference>
<evidence type="ECO:0000313" key="8">
    <source>
        <dbReference type="EMBL" id="MDY0420208.1"/>
    </source>
</evidence>
<dbReference type="Gene3D" id="2.60.40.1090">
    <property type="entry name" value="Fimbrial-type adhesion domain"/>
    <property type="match status" value="1"/>
</dbReference>
<evidence type="ECO:0000256" key="5">
    <source>
        <dbReference type="SAM" id="MobiDB-lite"/>
    </source>
</evidence>
<evidence type="ECO:0000256" key="4">
    <source>
        <dbReference type="ARBA" id="ARBA00023263"/>
    </source>
</evidence>
<protein>
    <submittedName>
        <fullName evidence="8">Fimbrial protein</fullName>
    </submittedName>
</protein>
<evidence type="ECO:0000259" key="7">
    <source>
        <dbReference type="Pfam" id="PF00419"/>
    </source>
</evidence>
<gene>
    <name evidence="8" type="ORF">PYW49_21385</name>
</gene>
<feature type="chain" id="PRO_5045295160" evidence="6">
    <location>
        <begin position="23"/>
        <end position="347"/>
    </location>
</feature>
<comment type="subcellular location">
    <subcellularLocation>
        <location evidence="1">Fimbrium</location>
    </subcellularLocation>
</comment>
<dbReference type="EMBL" id="JARDVI010000008">
    <property type="protein sequence ID" value="MDY0420208.1"/>
    <property type="molecule type" value="Genomic_DNA"/>
</dbReference>
<dbReference type="SUPFAM" id="SSF49401">
    <property type="entry name" value="Bacterial adhesins"/>
    <property type="match status" value="1"/>
</dbReference>
<name>A0ABU5D9W6_9ENTR</name>
<feature type="compositionally biased region" description="Polar residues" evidence="5">
    <location>
        <begin position="338"/>
        <end position="347"/>
    </location>
</feature>
<dbReference type="InterPro" id="IPR008966">
    <property type="entry name" value="Adhesion_dom_sf"/>
</dbReference>
<keyword evidence="4" id="KW-0281">Fimbrium</keyword>
<evidence type="ECO:0000256" key="1">
    <source>
        <dbReference type="ARBA" id="ARBA00004561"/>
    </source>
</evidence>
<dbReference type="PANTHER" id="PTHR33420">
    <property type="entry name" value="FIMBRIAL SUBUNIT ELFA-RELATED"/>
    <property type="match status" value="1"/>
</dbReference>
<dbReference type="InterPro" id="IPR000259">
    <property type="entry name" value="Adhesion_dom_fimbrial"/>
</dbReference>
<sequence>MKKLALFVCLAAGGFIGSPAFAAVEGSCWPTSTVSGVAHNFDIIENLTADDVPGITQSPWKNKGNFDGICFCRDSNVAESILFLFTSSKLGSGGGKRSADFIYYPLDVDKGINIGINVALGGKDDLRTVPVDLSNTAGVDNGHIEKNNCDDNNDAYPFATGSNGTVSLELTKPLPSGRIEIPMQELVTIYAKKQTGSFDRSRPFVKLNFQLSIDIPPQCTINDGQIINVPFGDISVNEFKPEAAKKEKDFDIHVSCKNPDDVSKVSIKFRTSDFNGSGFIKTHNDEGVRSDLGIKLKHNGNKIDGSSPAIPTQEGNVTITATPVQQGEKSPEPGKFEATSTLDFEFK</sequence>
<organism evidence="8 9">
    <name type="scientific">Enterobacter chinensis</name>
    <dbReference type="NCBI Taxonomy" id="3030997"/>
    <lineage>
        <taxon>Bacteria</taxon>
        <taxon>Pseudomonadati</taxon>
        <taxon>Pseudomonadota</taxon>
        <taxon>Gammaproteobacteria</taxon>
        <taxon>Enterobacterales</taxon>
        <taxon>Enterobacteriaceae</taxon>
        <taxon>Enterobacter</taxon>
    </lineage>
</organism>
<accession>A0ABU5D9W6</accession>
<evidence type="ECO:0000313" key="9">
    <source>
        <dbReference type="Proteomes" id="UP001270266"/>
    </source>
</evidence>
<comment type="similarity">
    <text evidence="2">Belongs to the fimbrial protein family.</text>
</comment>
<feature type="domain" description="Fimbrial-type adhesion" evidence="7">
    <location>
        <begin position="208"/>
        <end position="346"/>
    </location>
</feature>
<dbReference type="RefSeq" id="WP_320387447.1">
    <property type="nucleotide sequence ID" value="NZ_JARDVI010000008.1"/>
</dbReference>
<proteinExistence type="inferred from homology"/>
<keyword evidence="3 6" id="KW-0732">Signal</keyword>
<reference evidence="8 9" key="1">
    <citation type="submission" date="2023-02" db="EMBL/GenBank/DDBJ databases">
        <title>The draft genomes of Enterobacter strains.</title>
        <authorList>
            <person name="He Y."/>
            <person name="Feng Y."/>
            <person name="Zong Z."/>
        </authorList>
    </citation>
    <scope>NUCLEOTIDE SEQUENCE [LARGE SCALE GENOMIC DNA]</scope>
    <source>
        <strain evidence="8 9">170198</strain>
    </source>
</reference>
<dbReference type="InterPro" id="IPR036937">
    <property type="entry name" value="Adhesion_dom_fimbrial_sf"/>
</dbReference>
<keyword evidence="9" id="KW-1185">Reference proteome</keyword>
<evidence type="ECO:0000256" key="3">
    <source>
        <dbReference type="ARBA" id="ARBA00022729"/>
    </source>
</evidence>
<dbReference type="InterPro" id="IPR050263">
    <property type="entry name" value="Bact_Fimbrial_Adh_Pro"/>
</dbReference>
<evidence type="ECO:0000256" key="6">
    <source>
        <dbReference type="SAM" id="SignalP"/>
    </source>
</evidence>
<feature type="region of interest" description="Disordered" evidence="5">
    <location>
        <begin position="323"/>
        <end position="347"/>
    </location>
</feature>
<feature type="signal peptide" evidence="6">
    <location>
        <begin position="1"/>
        <end position="22"/>
    </location>
</feature>
<dbReference type="Proteomes" id="UP001270266">
    <property type="component" value="Unassembled WGS sequence"/>
</dbReference>
<evidence type="ECO:0000256" key="2">
    <source>
        <dbReference type="ARBA" id="ARBA00006671"/>
    </source>
</evidence>
<comment type="caution">
    <text evidence="8">The sequence shown here is derived from an EMBL/GenBank/DDBJ whole genome shotgun (WGS) entry which is preliminary data.</text>
</comment>
<dbReference type="PANTHER" id="PTHR33420:SF31">
    <property type="entry name" value="TYPE 1 FIMBRIN D-MANNOSE SPECIFIC ADHESIN"/>
    <property type="match status" value="1"/>
</dbReference>